<comment type="caution">
    <text evidence="2">The sequence shown here is derived from an EMBL/GenBank/DDBJ whole genome shotgun (WGS) entry which is preliminary data.</text>
</comment>
<dbReference type="RefSeq" id="WP_051229609.1">
    <property type="nucleotide sequence ID" value="NZ_VOSB01000020.1"/>
</dbReference>
<feature type="transmembrane region" description="Helical" evidence="1">
    <location>
        <begin position="219"/>
        <end position="237"/>
    </location>
</feature>
<feature type="transmembrane region" description="Helical" evidence="1">
    <location>
        <begin position="186"/>
        <end position="207"/>
    </location>
</feature>
<proteinExistence type="predicted"/>
<keyword evidence="1" id="KW-0812">Transmembrane</keyword>
<feature type="transmembrane region" description="Helical" evidence="1">
    <location>
        <begin position="146"/>
        <end position="166"/>
    </location>
</feature>
<dbReference type="Proteomes" id="UP000321938">
    <property type="component" value="Unassembled WGS sequence"/>
</dbReference>
<dbReference type="STRING" id="1123037.GCA_000425305_01118"/>
<dbReference type="OrthoDB" id="9803163at2"/>
<dbReference type="AlphaFoldDB" id="A0A5C7B449"/>
<evidence type="ECO:0000256" key="1">
    <source>
        <dbReference type="SAM" id="Phobius"/>
    </source>
</evidence>
<evidence type="ECO:0008006" key="4">
    <source>
        <dbReference type="Google" id="ProtNLM"/>
    </source>
</evidence>
<feature type="transmembrane region" description="Helical" evidence="1">
    <location>
        <begin position="66"/>
        <end position="90"/>
    </location>
</feature>
<gene>
    <name evidence="2" type="ORF">ES692_13710</name>
</gene>
<protein>
    <recommendedName>
        <fullName evidence="4">DUF998 domain-containing protein</fullName>
    </recommendedName>
</protein>
<evidence type="ECO:0000313" key="2">
    <source>
        <dbReference type="EMBL" id="TXE16184.1"/>
    </source>
</evidence>
<name>A0A5C7B449_9FLAO</name>
<sequence length="257" mass="29315">MQNQLTKKVNNMINLDYKKEDDLWLQNSKTLRKLIGVLGMALPILLIIITFLFFDLSRPIESISHYYYTRAGSIFTVILSVIAIFLIVYSGKAPKDFYISTFAGIFALFVVFFPTGNLSETYCESLKAYSITFIEGNTSSGFRETFHLISAALFLILLAYMSFFLFTKSNKLKGYRGQKKVIRNRICRVCAGLIVLSLIIILLGFTGVINEDFYNGNQLTFWMETVAVESFGFAWLIKGETMFSDDTRYIAHNAIEQ</sequence>
<organism evidence="2 3">
    <name type="scientific">Psychroserpens burtonensis</name>
    <dbReference type="NCBI Taxonomy" id="49278"/>
    <lineage>
        <taxon>Bacteria</taxon>
        <taxon>Pseudomonadati</taxon>
        <taxon>Bacteroidota</taxon>
        <taxon>Flavobacteriia</taxon>
        <taxon>Flavobacteriales</taxon>
        <taxon>Flavobacteriaceae</taxon>
        <taxon>Psychroserpens</taxon>
    </lineage>
</organism>
<accession>A0A5C7B449</accession>
<feature type="transmembrane region" description="Helical" evidence="1">
    <location>
        <begin position="97"/>
        <end position="116"/>
    </location>
</feature>
<dbReference type="EMBL" id="VOSB01000020">
    <property type="protein sequence ID" value="TXE16184.1"/>
    <property type="molecule type" value="Genomic_DNA"/>
</dbReference>
<keyword evidence="1" id="KW-0472">Membrane</keyword>
<reference evidence="2 3" key="1">
    <citation type="submission" date="2019-08" db="EMBL/GenBank/DDBJ databases">
        <title>Genome of Psychroserpens burtonensis ACAM 167.</title>
        <authorList>
            <person name="Bowman J.P."/>
        </authorList>
    </citation>
    <scope>NUCLEOTIDE SEQUENCE [LARGE SCALE GENOMIC DNA]</scope>
    <source>
        <strain evidence="2 3">ACAM 167</strain>
    </source>
</reference>
<keyword evidence="3" id="KW-1185">Reference proteome</keyword>
<keyword evidence="1" id="KW-1133">Transmembrane helix</keyword>
<feature type="transmembrane region" description="Helical" evidence="1">
    <location>
        <begin position="34"/>
        <end position="54"/>
    </location>
</feature>
<evidence type="ECO:0000313" key="3">
    <source>
        <dbReference type="Proteomes" id="UP000321938"/>
    </source>
</evidence>